<evidence type="ECO:0000259" key="1">
    <source>
        <dbReference type="Pfam" id="PF13456"/>
    </source>
</evidence>
<proteinExistence type="predicted"/>
<keyword evidence="2" id="KW-0695">RNA-directed DNA polymerase</keyword>
<feature type="non-terminal residue" evidence="2">
    <location>
        <position position="1"/>
    </location>
</feature>
<keyword evidence="2" id="KW-0808">Transferase</keyword>
<sequence>CERTRITSLLRNPRITGPGTELYSKGKASSITSFAAKRLRRYFQAQPIAVITDQPIKQIMSRPDVAGRLQKWSVMLGEHNITYRPRTSVKGQVLVNFLAEMPNESLSDASVVETQQDPWILFTYGSSCVDGSGAGLILISPERTEFTYALRFQFAASNNEAEYEALIAGLRIAAQMGVQHVHEVTTVVGEDGPTWMTPIMEYLKEGTLPSDRKEARKLRIKARQYELLEGVLYKRSFLTSWLRCVEPLQAEYVIREIHEGSYNMHAGQRSVMPKLYGWDIIGQRCTGTHDI</sequence>
<feature type="domain" description="RNase H type-1" evidence="1">
    <location>
        <begin position="133"/>
        <end position="182"/>
    </location>
</feature>
<organism evidence="2">
    <name type="scientific">Tanacetum cinerariifolium</name>
    <name type="common">Dalmatian daisy</name>
    <name type="synonym">Chrysanthemum cinerariifolium</name>
    <dbReference type="NCBI Taxonomy" id="118510"/>
    <lineage>
        <taxon>Eukaryota</taxon>
        <taxon>Viridiplantae</taxon>
        <taxon>Streptophyta</taxon>
        <taxon>Embryophyta</taxon>
        <taxon>Tracheophyta</taxon>
        <taxon>Spermatophyta</taxon>
        <taxon>Magnoliopsida</taxon>
        <taxon>eudicotyledons</taxon>
        <taxon>Gunneridae</taxon>
        <taxon>Pentapetalae</taxon>
        <taxon>asterids</taxon>
        <taxon>campanulids</taxon>
        <taxon>Asterales</taxon>
        <taxon>Asteraceae</taxon>
        <taxon>Asteroideae</taxon>
        <taxon>Anthemideae</taxon>
        <taxon>Anthemidinae</taxon>
        <taxon>Tanacetum</taxon>
    </lineage>
</organism>
<dbReference type="GO" id="GO:0003964">
    <property type="term" value="F:RNA-directed DNA polymerase activity"/>
    <property type="evidence" value="ECO:0007669"/>
    <property type="project" value="UniProtKB-KW"/>
</dbReference>
<reference evidence="2" key="1">
    <citation type="journal article" date="2019" name="Sci. Rep.">
        <title>Draft genome of Tanacetum cinerariifolium, the natural source of mosquito coil.</title>
        <authorList>
            <person name="Yamashiro T."/>
            <person name="Shiraishi A."/>
            <person name="Satake H."/>
            <person name="Nakayama K."/>
        </authorList>
    </citation>
    <scope>NUCLEOTIDE SEQUENCE</scope>
</reference>
<evidence type="ECO:0000313" key="2">
    <source>
        <dbReference type="EMBL" id="GFA66126.1"/>
    </source>
</evidence>
<dbReference type="PANTHER" id="PTHR48475:SF2">
    <property type="entry name" value="RIBONUCLEASE H"/>
    <property type="match status" value="1"/>
</dbReference>
<dbReference type="GO" id="GO:0004523">
    <property type="term" value="F:RNA-DNA hybrid ribonuclease activity"/>
    <property type="evidence" value="ECO:0007669"/>
    <property type="project" value="InterPro"/>
</dbReference>
<dbReference type="AlphaFoldDB" id="A0A699JYZ9"/>
<keyword evidence="2" id="KW-0548">Nucleotidyltransferase</keyword>
<dbReference type="GO" id="GO:0003676">
    <property type="term" value="F:nucleic acid binding"/>
    <property type="evidence" value="ECO:0007669"/>
    <property type="project" value="InterPro"/>
</dbReference>
<comment type="caution">
    <text evidence="2">The sequence shown here is derived from an EMBL/GenBank/DDBJ whole genome shotgun (WGS) entry which is preliminary data.</text>
</comment>
<dbReference type="Pfam" id="PF13456">
    <property type="entry name" value="RVT_3"/>
    <property type="match status" value="1"/>
</dbReference>
<name>A0A699JYZ9_TANCI</name>
<dbReference type="InterPro" id="IPR012337">
    <property type="entry name" value="RNaseH-like_sf"/>
</dbReference>
<dbReference type="InterPro" id="IPR036397">
    <property type="entry name" value="RNaseH_sf"/>
</dbReference>
<dbReference type="InterPro" id="IPR002156">
    <property type="entry name" value="RNaseH_domain"/>
</dbReference>
<accession>A0A699JYZ9</accession>
<dbReference type="Gene3D" id="3.30.420.10">
    <property type="entry name" value="Ribonuclease H-like superfamily/Ribonuclease H"/>
    <property type="match status" value="1"/>
</dbReference>
<dbReference type="EMBL" id="BKCJ010464070">
    <property type="protein sequence ID" value="GFA66126.1"/>
    <property type="molecule type" value="Genomic_DNA"/>
</dbReference>
<protein>
    <submittedName>
        <fullName evidence="2">Reverse transcriptase domain-containing protein</fullName>
    </submittedName>
</protein>
<dbReference type="PANTHER" id="PTHR48475">
    <property type="entry name" value="RIBONUCLEASE H"/>
    <property type="match status" value="1"/>
</dbReference>
<gene>
    <name evidence="2" type="ORF">Tci_638098</name>
</gene>
<dbReference type="SUPFAM" id="SSF53098">
    <property type="entry name" value="Ribonuclease H-like"/>
    <property type="match status" value="1"/>
</dbReference>